<dbReference type="InterPro" id="IPR011990">
    <property type="entry name" value="TPR-like_helical_dom_sf"/>
</dbReference>
<dbReference type="AlphaFoldDB" id="A0A1T5B691"/>
<organism evidence="1 2">
    <name type="scientific">Rhizorhabdus histidinilytica</name>
    <dbReference type="NCBI Taxonomy" id="439228"/>
    <lineage>
        <taxon>Bacteria</taxon>
        <taxon>Pseudomonadati</taxon>
        <taxon>Pseudomonadota</taxon>
        <taxon>Alphaproteobacteria</taxon>
        <taxon>Sphingomonadales</taxon>
        <taxon>Sphingomonadaceae</taxon>
        <taxon>Rhizorhabdus</taxon>
    </lineage>
</organism>
<dbReference type="Gene3D" id="1.25.40.10">
    <property type="entry name" value="Tetratricopeptide repeat domain"/>
    <property type="match status" value="1"/>
</dbReference>
<dbReference type="InterPro" id="IPR050767">
    <property type="entry name" value="Sel1_AlgK"/>
</dbReference>
<dbReference type="InterPro" id="IPR006597">
    <property type="entry name" value="Sel1-like"/>
</dbReference>
<dbReference type="SUPFAM" id="SSF81901">
    <property type="entry name" value="HCP-like"/>
    <property type="match status" value="1"/>
</dbReference>
<proteinExistence type="predicted"/>
<dbReference type="STRING" id="439228.SAMN06295920_102501"/>
<evidence type="ECO:0000313" key="1">
    <source>
        <dbReference type="EMBL" id="SKB42423.1"/>
    </source>
</evidence>
<dbReference type="EMBL" id="FUYM01000002">
    <property type="protein sequence ID" value="SKB42423.1"/>
    <property type="molecule type" value="Genomic_DNA"/>
</dbReference>
<evidence type="ECO:0000313" key="2">
    <source>
        <dbReference type="Proteomes" id="UP000189818"/>
    </source>
</evidence>
<dbReference type="Pfam" id="PF08238">
    <property type="entry name" value="Sel1"/>
    <property type="match status" value="4"/>
</dbReference>
<evidence type="ECO:0008006" key="3">
    <source>
        <dbReference type="Google" id="ProtNLM"/>
    </source>
</evidence>
<reference evidence="2" key="1">
    <citation type="submission" date="2017-02" db="EMBL/GenBank/DDBJ databases">
        <authorList>
            <person name="Varghese N."/>
            <person name="Submissions S."/>
        </authorList>
    </citation>
    <scope>NUCLEOTIDE SEQUENCE [LARGE SCALE GENOMIC DNA]</scope>
    <source>
        <strain evidence="2">UM2</strain>
    </source>
</reference>
<dbReference type="Proteomes" id="UP000189818">
    <property type="component" value="Unassembled WGS sequence"/>
</dbReference>
<accession>A0A1T5B691</accession>
<gene>
    <name evidence="1" type="ORF">SAMN06295920_102501</name>
</gene>
<sequence length="265" mass="28735">MARFARGGPFSFRGPMTETLTIEAILAMDADEMRRRMAAPPEERAAFVRVAAEGGVAEAQAIYGQMLLDGAGLPADPREAVRWFDRAARQGHLMAINMMGRCYDLGWGVAVDKVRAAEWFKVASDRGLDWGMYNYATALALGAGVPEDKPAALDLFRRAAAMGNAKAINFVGSFHEDGWVVERDMAEAARCYALAAEGGDFRGQFNHARMLADAGRIDEALDWLAKVPETATDAFLAKARSWLASAPVAELRAAAEGFGRRSRDG</sequence>
<dbReference type="SMART" id="SM00671">
    <property type="entry name" value="SEL1"/>
    <property type="match status" value="4"/>
</dbReference>
<keyword evidence="2" id="KW-1185">Reference proteome</keyword>
<dbReference type="PANTHER" id="PTHR11102">
    <property type="entry name" value="SEL-1-LIKE PROTEIN"/>
    <property type="match status" value="1"/>
</dbReference>
<dbReference type="PANTHER" id="PTHR11102:SF160">
    <property type="entry name" value="ERAD-ASSOCIATED E3 UBIQUITIN-PROTEIN LIGASE COMPONENT HRD3"/>
    <property type="match status" value="1"/>
</dbReference>
<protein>
    <recommendedName>
        <fullName evidence="3">Sel1 repeat family protein</fullName>
    </recommendedName>
</protein>
<name>A0A1T5B691_9SPHN</name>